<dbReference type="Pfam" id="PF03062">
    <property type="entry name" value="MBOAT"/>
    <property type="match status" value="1"/>
</dbReference>
<keyword evidence="3 7" id="KW-0812">Transmembrane</keyword>
<dbReference type="GO" id="GO:0016746">
    <property type="term" value="F:acyltransferase activity"/>
    <property type="evidence" value="ECO:0007669"/>
    <property type="project" value="UniProtKB-KW"/>
</dbReference>
<dbReference type="RefSeq" id="XP_008874740.1">
    <property type="nucleotide sequence ID" value="XM_008876518.1"/>
</dbReference>
<dbReference type="GO" id="GO:0030258">
    <property type="term" value="P:lipid modification"/>
    <property type="evidence" value="ECO:0007669"/>
    <property type="project" value="TreeGrafter"/>
</dbReference>
<feature type="transmembrane region" description="Helical" evidence="7">
    <location>
        <begin position="314"/>
        <end position="341"/>
    </location>
</feature>
<evidence type="ECO:0000256" key="7">
    <source>
        <dbReference type="SAM" id="Phobius"/>
    </source>
</evidence>
<dbReference type="EMBL" id="KI913976">
    <property type="protein sequence ID" value="ETV96477.1"/>
    <property type="molecule type" value="Genomic_DNA"/>
</dbReference>
<feature type="transmembrane region" description="Helical" evidence="7">
    <location>
        <begin position="144"/>
        <end position="163"/>
    </location>
</feature>
<feature type="transmembrane region" description="Helical" evidence="7">
    <location>
        <begin position="413"/>
        <end position="436"/>
    </location>
</feature>
<evidence type="ECO:0000256" key="6">
    <source>
        <dbReference type="ARBA" id="ARBA00023315"/>
    </source>
</evidence>
<feature type="transmembrane region" description="Helical" evidence="7">
    <location>
        <begin position="383"/>
        <end position="407"/>
    </location>
</feature>
<comment type="subcellular location">
    <subcellularLocation>
        <location evidence="1">Membrane</location>
        <topology evidence="1">Multi-pass membrane protein</topology>
    </subcellularLocation>
</comment>
<dbReference type="GeneID" id="20087262"/>
<dbReference type="AlphaFoldDB" id="A0A024TT50"/>
<keyword evidence="4 7" id="KW-1133">Transmembrane helix</keyword>
<gene>
    <name evidence="9" type="ORF">H310_10212</name>
</gene>
<accession>A0A024TT50</accession>
<dbReference type="InterPro" id="IPR004299">
    <property type="entry name" value="MBOAT_fam"/>
</dbReference>
<evidence type="ECO:0000256" key="5">
    <source>
        <dbReference type="ARBA" id="ARBA00023136"/>
    </source>
</evidence>
<dbReference type="eggNOG" id="KOG2704">
    <property type="taxonomic scope" value="Eukaryota"/>
</dbReference>
<reference evidence="9" key="1">
    <citation type="submission" date="2013-12" db="EMBL/GenBank/DDBJ databases">
        <title>The Genome Sequence of Aphanomyces invadans NJM9701.</title>
        <authorList>
            <consortium name="The Broad Institute Genomics Platform"/>
            <person name="Russ C."/>
            <person name="Tyler B."/>
            <person name="van West P."/>
            <person name="Dieguez-Uribeondo J."/>
            <person name="Young S.K."/>
            <person name="Zeng Q."/>
            <person name="Gargeya S."/>
            <person name="Fitzgerald M."/>
            <person name="Abouelleil A."/>
            <person name="Alvarado L."/>
            <person name="Chapman S.B."/>
            <person name="Gainer-Dewar J."/>
            <person name="Goldberg J."/>
            <person name="Griggs A."/>
            <person name="Gujja S."/>
            <person name="Hansen M."/>
            <person name="Howarth C."/>
            <person name="Imamovic A."/>
            <person name="Ireland A."/>
            <person name="Larimer J."/>
            <person name="McCowan C."/>
            <person name="Murphy C."/>
            <person name="Pearson M."/>
            <person name="Poon T.W."/>
            <person name="Priest M."/>
            <person name="Roberts A."/>
            <person name="Saif S."/>
            <person name="Shea T."/>
            <person name="Sykes S."/>
            <person name="Wortman J."/>
            <person name="Nusbaum C."/>
            <person name="Birren B."/>
        </authorList>
    </citation>
    <scope>NUCLEOTIDE SEQUENCE [LARGE SCALE GENOMIC DNA]</scope>
    <source>
        <strain evidence="9">NJM9701</strain>
    </source>
</reference>
<organism evidence="9">
    <name type="scientific">Aphanomyces invadans</name>
    <dbReference type="NCBI Taxonomy" id="157072"/>
    <lineage>
        <taxon>Eukaryota</taxon>
        <taxon>Sar</taxon>
        <taxon>Stramenopiles</taxon>
        <taxon>Oomycota</taxon>
        <taxon>Saprolegniomycetes</taxon>
        <taxon>Saprolegniales</taxon>
        <taxon>Verrucalvaceae</taxon>
        <taxon>Aphanomyces</taxon>
    </lineage>
</organism>
<evidence type="ECO:0000256" key="8">
    <source>
        <dbReference type="SAM" id="SignalP"/>
    </source>
</evidence>
<proteinExistence type="predicted"/>
<name>A0A024TT50_9STRA</name>
<keyword evidence="5 7" id="KW-0472">Membrane</keyword>
<dbReference type="PANTHER" id="PTHR13906:SF4">
    <property type="entry name" value="LYSOPHOSPHOLIPID ACYLTRANSFERASE 6"/>
    <property type="match status" value="1"/>
</dbReference>
<evidence type="ECO:0000256" key="3">
    <source>
        <dbReference type="ARBA" id="ARBA00022692"/>
    </source>
</evidence>
<evidence type="ECO:0000256" key="1">
    <source>
        <dbReference type="ARBA" id="ARBA00004141"/>
    </source>
</evidence>
<evidence type="ECO:0000256" key="2">
    <source>
        <dbReference type="ARBA" id="ARBA00022679"/>
    </source>
</evidence>
<keyword evidence="6" id="KW-0012">Acyltransferase</keyword>
<evidence type="ECO:0000313" key="9">
    <source>
        <dbReference type="EMBL" id="ETV96477.1"/>
    </source>
</evidence>
<protein>
    <submittedName>
        <fullName evidence="9">Uncharacterized protein</fullName>
    </submittedName>
</protein>
<feature type="chain" id="PRO_5001534622" evidence="8">
    <location>
        <begin position="20"/>
        <end position="452"/>
    </location>
</feature>
<dbReference type="VEuPathDB" id="FungiDB:H310_10212"/>
<dbReference type="STRING" id="157072.A0A024TT50"/>
<feature type="transmembrane region" description="Helical" evidence="7">
    <location>
        <begin position="40"/>
        <end position="65"/>
    </location>
</feature>
<sequence>MPRNIVRLIAGLILGCVLAPLSHLTSTPNSRHVLNTVLGIGIGWFVFDINIVHSLVPTLVTYVLISFAPRSWVGCTASAVLFLHLIASHAYRELWGADIIWDGAQMVLTMKLAGTAISYGDGALPRKEKTPSIMRNQLIARPSLLALLGYVYFFPTFLVGPIFEFNEYLGWVHTPRIAPVGVVLRKLSILAVCIAGHTVSEAFFPVAAMDSPEYYPSSSWRFFLQLTAVMFYKFRFYMVWQFGEVGGVLAGYGYDDTMANWDGLRNNNILMVDCPVNLREAVNNWNIKVAKWLHTYVYQRVGHKHGKPTTVSTLIVFVASALWHGLMPGYYAFFVLAAAGVEVGRHVRRRWRHYFHYTEDRAAHPWACFSDFTNSAKGSPFAIVYDLAGVALSWFMIHYTAISFVWLNMTRCFKWWATIYCLPHVVLVAALGLFALTNKPTKQAKIPSKKDT</sequence>
<dbReference type="PANTHER" id="PTHR13906">
    <property type="entry name" value="PORCUPINE"/>
    <property type="match status" value="1"/>
</dbReference>
<feature type="signal peptide" evidence="8">
    <location>
        <begin position="1"/>
        <end position="19"/>
    </location>
</feature>
<feature type="transmembrane region" description="Helical" evidence="7">
    <location>
        <begin position="72"/>
        <end position="91"/>
    </location>
</feature>
<keyword evidence="2" id="KW-0808">Transferase</keyword>
<keyword evidence="8" id="KW-0732">Signal</keyword>
<dbReference type="OrthoDB" id="286734at2759"/>
<evidence type="ECO:0000256" key="4">
    <source>
        <dbReference type="ARBA" id="ARBA00022989"/>
    </source>
</evidence>
<feature type="transmembrane region" description="Helical" evidence="7">
    <location>
        <begin position="183"/>
        <end position="208"/>
    </location>
</feature>
<dbReference type="InterPro" id="IPR049941">
    <property type="entry name" value="LPLAT_7/PORCN-like"/>
</dbReference>
<dbReference type="GO" id="GO:0016020">
    <property type="term" value="C:membrane"/>
    <property type="evidence" value="ECO:0007669"/>
    <property type="project" value="UniProtKB-SubCell"/>
</dbReference>